<sequence length="122" mass="13868">MLKQLSKLFRCQTCVTHNTSKCKSIDRVVAWDGKNACTIGHNNVFALANDAETRLLKSANCCEMIDAGNLWQDLVRHFYFAHFFSAKLLVNYLKVFTECVFDAFNGLCFSSTLRPAARQARH</sequence>
<dbReference type="AlphaFoldDB" id="A0A179BHP0"/>
<protein>
    <submittedName>
        <fullName evidence="1">Uncharacterized protein</fullName>
    </submittedName>
</protein>
<gene>
    <name evidence="1" type="ORF">A4H96_07870</name>
</gene>
<keyword evidence="2" id="KW-1185">Reference proteome</keyword>
<evidence type="ECO:0000313" key="2">
    <source>
        <dbReference type="Proteomes" id="UP000078302"/>
    </source>
</evidence>
<evidence type="ECO:0000313" key="1">
    <source>
        <dbReference type="EMBL" id="OAP91222.1"/>
    </source>
</evidence>
<name>A0A179BHP0_ACIFR</name>
<proteinExistence type="predicted"/>
<comment type="caution">
    <text evidence="1">The sequence shown here is derived from an EMBL/GenBank/DDBJ whole genome shotgun (WGS) entry which is preliminary data.</text>
</comment>
<reference evidence="1 2" key="1">
    <citation type="submission" date="2016-04" db="EMBL/GenBank/DDBJ databases">
        <title>Acidithiobacillus ferrooxidans genome sequencing and assembly.</title>
        <authorList>
            <person name="Zhou Z."/>
        </authorList>
    </citation>
    <scope>NUCLEOTIDE SEQUENCE [LARGE SCALE GENOMIC DNA]</scope>
    <source>
        <strain evidence="1 2">BY0502</strain>
    </source>
</reference>
<dbReference type="EMBL" id="LVXZ01000096">
    <property type="protein sequence ID" value="OAP91222.1"/>
    <property type="molecule type" value="Genomic_DNA"/>
</dbReference>
<organism evidence="1 2">
    <name type="scientific">Acidithiobacillus ferrooxidans</name>
    <name type="common">Thiobacillus ferrooxidans</name>
    <dbReference type="NCBI Taxonomy" id="920"/>
    <lineage>
        <taxon>Bacteria</taxon>
        <taxon>Pseudomonadati</taxon>
        <taxon>Pseudomonadota</taxon>
        <taxon>Acidithiobacillia</taxon>
        <taxon>Acidithiobacillales</taxon>
        <taxon>Acidithiobacillaceae</taxon>
        <taxon>Acidithiobacillus</taxon>
    </lineage>
</organism>
<accession>A0A179BHP0</accession>
<dbReference type="Proteomes" id="UP000078302">
    <property type="component" value="Unassembled WGS sequence"/>
</dbReference>